<dbReference type="Proteomes" id="UP000829476">
    <property type="component" value="Chromosome"/>
</dbReference>
<evidence type="ECO:0000313" key="4">
    <source>
        <dbReference type="Proteomes" id="UP000829476"/>
    </source>
</evidence>
<feature type="signal peptide" evidence="2">
    <location>
        <begin position="1"/>
        <end position="19"/>
    </location>
</feature>
<sequence>MKYFLPTLTLLFLTTGVLAQSRKDLKDQVESLSSKYDSTSTLLAKTQRDLGSAERKVQNLDAQVTQLSESNKELLNNMNKFLSASTQQSNSMNKTLKALESKEAQLKGLRDTFSSNDSIALIVLTDLKKSLGENAQIGVQNGAITVLTNNSFLYGAKAGSNKIETAAKEFLGKIATAAKKHNGLIISVENSGNDLNVNASRAAAMTQLFKDDLEMPAGDIIATITAEEKDLTTIRIHPKFDAFYLWVRENIKNGN</sequence>
<protein>
    <recommendedName>
        <fullName evidence="5">OmpA family protein</fullName>
    </recommendedName>
</protein>
<keyword evidence="1" id="KW-0175">Coiled coil</keyword>
<proteinExistence type="predicted"/>
<evidence type="ECO:0000256" key="1">
    <source>
        <dbReference type="SAM" id="Coils"/>
    </source>
</evidence>
<gene>
    <name evidence="3" type="ORF">MQE36_13960</name>
</gene>
<name>A0ABY3YKG3_9FLAO</name>
<organism evidence="3 4">
    <name type="scientific">Zhouia spongiae</name>
    <dbReference type="NCBI Taxonomy" id="2202721"/>
    <lineage>
        <taxon>Bacteria</taxon>
        <taxon>Pseudomonadati</taxon>
        <taxon>Bacteroidota</taxon>
        <taxon>Flavobacteriia</taxon>
        <taxon>Flavobacteriales</taxon>
        <taxon>Flavobacteriaceae</taxon>
        <taxon>Zhouia</taxon>
    </lineage>
</organism>
<evidence type="ECO:0008006" key="5">
    <source>
        <dbReference type="Google" id="ProtNLM"/>
    </source>
</evidence>
<reference evidence="3 4" key="1">
    <citation type="journal article" date="2018" name="Int. J. Syst. Evol. Microbiol.">
        <title>Zhouia spongiae sp. nov., isolated from a marine sponge.</title>
        <authorList>
            <person name="Zhuang L."/>
            <person name="Lin B."/>
            <person name="Qin F."/>
            <person name="Luo L."/>
        </authorList>
    </citation>
    <scope>NUCLEOTIDE SEQUENCE [LARGE SCALE GENOMIC DNA]</scope>
    <source>
        <strain evidence="3 4">HN-Y44</strain>
    </source>
</reference>
<feature type="chain" id="PRO_5046053607" description="OmpA family protein" evidence="2">
    <location>
        <begin position="20"/>
        <end position="255"/>
    </location>
</feature>
<dbReference type="SUPFAM" id="SSF57997">
    <property type="entry name" value="Tropomyosin"/>
    <property type="match status" value="1"/>
</dbReference>
<dbReference type="RefSeq" id="WP_242936590.1">
    <property type="nucleotide sequence ID" value="NZ_CP094326.1"/>
</dbReference>
<accession>A0ABY3YKG3</accession>
<evidence type="ECO:0000256" key="2">
    <source>
        <dbReference type="SAM" id="SignalP"/>
    </source>
</evidence>
<evidence type="ECO:0000313" key="3">
    <source>
        <dbReference type="EMBL" id="UNY98183.1"/>
    </source>
</evidence>
<dbReference type="Gene3D" id="1.20.5.170">
    <property type="match status" value="1"/>
</dbReference>
<dbReference type="EMBL" id="CP094326">
    <property type="protein sequence ID" value="UNY98183.1"/>
    <property type="molecule type" value="Genomic_DNA"/>
</dbReference>
<keyword evidence="4" id="KW-1185">Reference proteome</keyword>
<feature type="coiled-coil region" evidence="1">
    <location>
        <begin position="43"/>
        <end position="112"/>
    </location>
</feature>
<keyword evidence="2" id="KW-0732">Signal</keyword>